<keyword evidence="2" id="KW-1185">Reference proteome</keyword>
<dbReference type="Proteomes" id="UP000828048">
    <property type="component" value="Chromosome 10"/>
</dbReference>
<gene>
    <name evidence="1" type="ORF">Vadar_028337</name>
</gene>
<accession>A0ACB7XLU4</accession>
<evidence type="ECO:0000313" key="2">
    <source>
        <dbReference type="Proteomes" id="UP000828048"/>
    </source>
</evidence>
<name>A0ACB7XLU4_9ERIC</name>
<proteinExistence type="predicted"/>
<evidence type="ECO:0000313" key="1">
    <source>
        <dbReference type="EMBL" id="KAH7841321.1"/>
    </source>
</evidence>
<organism evidence="1 2">
    <name type="scientific">Vaccinium darrowii</name>
    <dbReference type="NCBI Taxonomy" id="229202"/>
    <lineage>
        <taxon>Eukaryota</taxon>
        <taxon>Viridiplantae</taxon>
        <taxon>Streptophyta</taxon>
        <taxon>Embryophyta</taxon>
        <taxon>Tracheophyta</taxon>
        <taxon>Spermatophyta</taxon>
        <taxon>Magnoliopsida</taxon>
        <taxon>eudicotyledons</taxon>
        <taxon>Gunneridae</taxon>
        <taxon>Pentapetalae</taxon>
        <taxon>asterids</taxon>
        <taxon>Ericales</taxon>
        <taxon>Ericaceae</taxon>
        <taxon>Vaccinioideae</taxon>
        <taxon>Vaccinieae</taxon>
        <taxon>Vaccinium</taxon>
    </lineage>
</organism>
<reference evidence="1 2" key="1">
    <citation type="journal article" date="2021" name="Hortic Res">
        <title>High-quality reference genome and annotation aids understanding of berry development for evergreen blueberry (Vaccinium darrowii).</title>
        <authorList>
            <person name="Yu J."/>
            <person name="Hulse-Kemp A.M."/>
            <person name="Babiker E."/>
            <person name="Staton M."/>
        </authorList>
    </citation>
    <scope>NUCLEOTIDE SEQUENCE [LARGE SCALE GENOMIC DNA]</scope>
    <source>
        <strain evidence="2">cv. NJ 8807/NJ 8810</strain>
        <tissue evidence="1">Young leaf</tissue>
    </source>
</reference>
<dbReference type="EMBL" id="CM037160">
    <property type="protein sequence ID" value="KAH7841321.1"/>
    <property type="molecule type" value="Genomic_DNA"/>
</dbReference>
<comment type="caution">
    <text evidence="1">The sequence shown here is derived from an EMBL/GenBank/DDBJ whole genome shotgun (WGS) entry which is preliminary data.</text>
</comment>
<protein>
    <submittedName>
        <fullName evidence="1">Uncharacterized protein</fullName>
    </submittedName>
</protein>
<sequence length="162" mass="18444">MAEDEGEDKHNDDDDDEKDDDRDWAVLPRRVTVKDVLKYSLTWVIIPSFTVHAWTQDIERAWSQPSTRTVDPKAATDWATNSKEEEGDDVEEPVRRLIMNWWAGGPWNHHSRSGARSLCTVSTSRVLKASYSISTTRSFLLGSSSISSELDLDSPSITREKY</sequence>